<dbReference type="Proteomes" id="UP001232973">
    <property type="component" value="Unassembled WGS sequence"/>
</dbReference>
<dbReference type="Gene3D" id="3.40.50.300">
    <property type="entry name" value="P-loop containing nucleotide triphosphate hydrolases"/>
    <property type="match status" value="1"/>
</dbReference>
<organism evidence="6 7">
    <name type="scientific">Alicyclobacillus cycloheptanicus</name>
    <dbReference type="NCBI Taxonomy" id="1457"/>
    <lineage>
        <taxon>Bacteria</taxon>
        <taxon>Bacillati</taxon>
        <taxon>Bacillota</taxon>
        <taxon>Bacilli</taxon>
        <taxon>Bacillales</taxon>
        <taxon>Alicyclobacillaceae</taxon>
        <taxon>Alicyclobacillus</taxon>
    </lineage>
</organism>
<comment type="subcellular location">
    <subcellularLocation>
        <location evidence="4">Cytoplasm</location>
    </subcellularLocation>
</comment>
<gene>
    <name evidence="6" type="ORF">J2S03_002446</name>
</gene>
<comment type="caution">
    <text evidence="6">The sequence shown here is derived from an EMBL/GenBank/DDBJ whole genome shotgun (WGS) entry which is preliminary data.</text>
</comment>
<protein>
    <recommendedName>
        <fullName evidence="1 4">Ribosome biogenesis GTPase A</fullName>
    </recommendedName>
</protein>
<sequence length="301" mass="33110">MQPIHWFPGHMAKARREMTESLKRVDAVLELVDARLPLASANPMLAEISGTKPRTVVMTRTDLADPAQTERWVRYFREQGLQIVGIDARTGHGVRDVIPALERATTAKRERDAKRGIRPRAVRAMVVGIPNVGKSSLINRLAGRAATKTGDRPGITKQQQWIRLGNVELLDTPGVLWPKLDDEAGAFALAMSGAVKAEVIDLPAVCAYFIVWCSKHYPGVLEARYTLDPLPEMEASAEEAWNVAAPVLEAIAKRRGLMRAGGVHDTERAAELVLRELQTGQLGRLTFEWAPGGVGTEYINL</sequence>
<evidence type="ECO:0000256" key="1">
    <source>
        <dbReference type="ARBA" id="ARBA00014898"/>
    </source>
</evidence>
<keyword evidence="7" id="KW-1185">Reference proteome</keyword>
<dbReference type="NCBIfam" id="TIGR03596">
    <property type="entry name" value="GTPase_YlqF"/>
    <property type="match status" value="1"/>
</dbReference>
<accession>A0ABT9XKJ9</accession>
<keyword evidence="3 4" id="KW-0342">GTP-binding</keyword>
<dbReference type="InterPro" id="IPR027417">
    <property type="entry name" value="P-loop_NTPase"/>
</dbReference>
<dbReference type="Pfam" id="PF01926">
    <property type="entry name" value="MMR_HSR1"/>
    <property type="match status" value="1"/>
</dbReference>
<evidence type="ECO:0000313" key="7">
    <source>
        <dbReference type="Proteomes" id="UP001232973"/>
    </source>
</evidence>
<evidence type="ECO:0000256" key="4">
    <source>
        <dbReference type="PIRNR" id="PIRNR006230"/>
    </source>
</evidence>
<dbReference type="InterPro" id="IPR006073">
    <property type="entry name" value="GTP-bd"/>
</dbReference>
<proteinExistence type="inferred from homology"/>
<dbReference type="InterPro" id="IPR019991">
    <property type="entry name" value="GTP-bd_ribosome_bgen"/>
</dbReference>
<feature type="domain" description="CP-type G" evidence="5">
    <location>
        <begin position="15"/>
        <end position="178"/>
    </location>
</feature>
<dbReference type="InterPro" id="IPR016478">
    <property type="entry name" value="GTPase_MTG1"/>
</dbReference>
<name>A0ABT9XKJ9_9BACL</name>
<evidence type="ECO:0000256" key="2">
    <source>
        <dbReference type="ARBA" id="ARBA00022741"/>
    </source>
</evidence>
<dbReference type="InterPro" id="IPR030378">
    <property type="entry name" value="G_CP_dom"/>
</dbReference>
<comment type="similarity">
    <text evidence="4">Belongs to the TRAFAC class YlqF/YawG GTPase family. MTG1 subfamily.</text>
</comment>
<keyword evidence="2 4" id="KW-0547">Nucleotide-binding</keyword>
<dbReference type="Gene3D" id="1.10.1580.10">
    <property type="match status" value="1"/>
</dbReference>
<dbReference type="PIRSF" id="PIRSF006230">
    <property type="entry name" value="MG442"/>
    <property type="match status" value="1"/>
</dbReference>
<evidence type="ECO:0000313" key="6">
    <source>
        <dbReference type="EMBL" id="MDQ0190579.1"/>
    </source>
</evidence>
<dbReference type="CDD" id="cd01856">
    <property type="entry name" value="YlqF"/>
    <property type="match status" value="1"/>
</dbReference>
<evidence type="ECO:0000259" key="5">
    <source>
        <dbReference type="PROSITE" id="PS51721"/>
    </source>
</evidence>
<evidence type="ECO:0000256" key="3">
    <source>
        <dbReference type="ARBA" id="ARBA00023134"/>
    </source>
</evidence>
<comment type="function">
    <text evidence="4">Required for a late step of 50S ribosomal subunit assembly. Has GTPase activity.</text>
</comment>
<dbReference type="PROSITE" id="PS51721">
    <property type="entry name" value="G_CP"/>
    <property type="match status" value="1"/>
</dbReference>
<dbReference type="PANTHER" id="PTHR45782">
    <property type="entry name" value="MITOCHONDRIAL RIBOSOME-ASSOCIATED GTPASE 1"/>
    <property type="match status" value="1"/>
</dbReference>
<dbReference type="PRINTS" id="PR00326">
    <property type="entry name" value="GTP1OBG"/>
</dbReference>
<dbReference type="PANTHER" id="PTHR45782:SF4">
    <property type="entry name" value="MITOCHONDRIAL RIBOSOME-ASSOCIATED GTPASE 1"/>
    <property type="match status" value="1"/>
</dbReference>
<dbReference type="SUPFAM" id="SSF52540">
    <property type="entry name" value="P-loop containing nucleoside triphosphate hydrolases"/>
    <property type="match status" value="1"/>
</dbReference>
<keyword evidence="4" id="KW-0963">Cytoplasm</keyword>
<reference evidence="6 7" key="1">
    <citation type="submission" date="2023-07" db="EMBL/GenBank/DDBJ databases">
        <title>Genomic Encyclopedia of Type Strains, Phase IV (KMG-IV): sequencing the most valuable type-strain genomes for metagenomic binning, comparative biology and taxonomic classification.</title>
        <authorList>
            <person name="Goeker M."/>
        </authorList>
    </citation>
    <scope>NUCLEOTIDE SEQUENCE [LARGE SCALE GENOMIC DNA]</scope>
    <source>
        <strain evidence="6 7">DSM 4006</strain>
    </source>
</reference>
<dbReference type="RefSeq" id="WP_274456147.1">
    <property type="nucleotide sequence ID" value="NZ_CP067097.1"/>
</dbReference>
<dbReference type="InterPro" id="IPR023179">
    <property type="entry name" value="GTP-bd_ortho_bundle_sf"/>
</dbReference>
<dbReference type="EMBL" id="JAUSTP010000020">
    <property type="protein sequence ID" value="MDQ0190579.1"/>
    <property type="molecule type" value="Genomic_DNA"/>
</dbReference>